<protein>
    <submittedName>
        <fullName evidence="2">Uncharacterized protein</fullName>
    </submittedName>
</protein>
<dbReference type="EMBL" id="KB908910">
    <property type="protein sequence ID" value="EOB15577.1"/>
    <property type="molecule type" value="Genomic_DNA"/>
</dbReference>
<evidence type="ECO:0000313" key="3">
    <source>
        <dbReference type="Proteomes" id="UP000016927"/>
    </source>
</evidence>
<evidence type="ECO:0000256" key="1">
    <source>
        <dbReference type="SAM" id="Phobius"/>
    </source>
</evidence>
<evidence type="ECO:0000313" key="2">
    <source>
        <dbReference type="EMBL" id="EOB15577.1"/>
    </source>
</evidence>
<dbReference type="VEuPathDB" id="MicrosporidiaDB:NBO_2g0068"/>
<keyword evidence="1" id="KW-1133">Transmembrane helix</keyword>
<dbReference type="Proteomes" id="UP000016927">
    <property type="component" value="Unassembled WGS sequence"/>
</dbReference>
<name>R0KZE3_NOSB1</name>
<sequence length="77" mass="9099">MMIINDREDSMEEVNNNNTIDNRSLFTFYIDIGYLLILFLLYSSFIIITSLKFKVPLNVFRSSIVVLEKLITKIKLY</sequence>
<accession>R0KZE3</accession>
<proteinExistence type="predicted"/>
<keyword evidence="1" id="KW-0812">Transmembrane</keyword>
<dbReference type="AlphaFoldDB" id="R0KZE3"/>
<organism evidence="2 3">
    <name type="scientific">Nosema bombycis (strain CQ1 / CVCC 102059)</name>
    <name type="common">Microsporidian parasite</name>
    <name type="synonym">Pebrine of silkworm</name>
    <dbReference type="NCBI Taxonomy" id="578461"/>
    <lineage>
        <taxon>Eukaryota</taxon>
        <taxon>Fungi</taxon>
        <taxon>Fungi incertae sedis</taxon>
        <taxon>Microsporidia</taxon>
        <taxon>Nosematidae</taxon>
        <taxon>Nosema</taxon>
    </lineage>
</organism>
<keyword evidence="1" id="KW-0472">Membrane</keyword>
<keyword evidence="3" id="KW-1185">Reference proteome</keyword>
<gene>
    <name evidence="2" type="ORF">NBO_2g0068</name>
</gene>
<dbReference type="HOGENOM" id="CLU_2638678_0_0_1"/>
<feature type="transmembrane region" description="Helical" evidence="1">
    <location>
        <begin position="32"/>
        <end position="51"/>
    </location>
</feature>
<reference evidence="2 3" key="1">
    <citation type="journal article" date="2013" name="BMC Genomics">
        <title>Comparative genomics of parasitic silkworm microsporidia reveal an association between genome expansion and host adaptation.</title>
        <authorList>
            <person name="Pan G."/>
            <person name="Xu J."/>
            <person name="Li T."/>
            <person name="Xia Q."/>
            <person name="Liu S.L."/>
            <person name="Zhang G."/>
            <person name="Li S."/>
            <person name="Li C."/>
            <person name="Liu H."/>
            <person name="Yang L."/>
            <person name="Liu T."/>
            <person name="Zhang X."/>
            <person name="Wu Z."/>
            <person name="Fan W."/>
            <person name="Dang X."/>
            <person name="Xiang H."/>
            <person name="Tao M."/>
            <person name="Li Y."/>
            <person name="Hu J."/>
            <person name="Li Z."/>
            <person name="Lin L."/>
            <person name="Luo J."/>
            <person name="Geng L."/>
            <person name="Wang L."/>
            <person name="Long M."/>
            <person name="Wan Y."/>
            <person name="He N."/>
            <person name="Zhang Z."/>
            <person name="Lu C."/>
            <person name="Keeling P.J."/>
            <person name="Wang J."/>
            <person name="Xiang Z."/>
            <person name="Zhou Z."/>
        </authorList>
    </citation>
    <scope>NUCLEOTIDE SEQUENCE [LARGE SCALE GENOMIC DNA]</scope>
    <source>
        <strain evidence="3">CQ1 / CVCC 102059</strain>
    </source>
</reference>